<feature type="chain" id="PRO_5044322399" evidence="3">
    <location>
        <begin position="27"/>
        <end position="636"/>
    </location>
</feature>
<evidence type="ECO:0000259" key="4">
    <source>
        <dbReference type="Pfam" id="PF03072"/>
    </source>
</evidence>
<keyword evidence="3" id="KW-0732">Signal</keyword>
<proteinExistence type="inferred from homology"/>
<reference evidence="6 7" key="1">
    <citation type="submission" date="2019-01" db="EMBL/GenBank/DDBJ databases">
        <authorList>
            <consortium name="Pathogen Informatics"/>
        </authorList>
    </citation>
    <scope>NUCLEOTIDE SEQUENCE [LARGE SCALE GENOMIC DNA]</scope>
    <source>
        <strain evidence="6 7">NCTC10119</strain>
    </source>
</reference>
<dbReference type="RefSeq" id="WP_017532690.1">
    <property type="nucleotide sequence ID" value="NZ_CP017327.1"/>
</dbReference>
<feature type="domain" description="DUF240" evidence="5">
    <location>
        <begin position="79"/>
        <end position="309"/>
    </location>
</feature>
<evidence type="ECO:0000256" key="1">
    <source>
        <dbReference type="ARBA" id="ARBA00010294"/>
    </source>
</evidence>
<dbReference type="Pfam" id="PF03072">
    <property type="entry name" value="DUF237"/>
    <property type="match status" value="1"/>
</dbReference>
<dbReference type="InterPro" id="IPR004306">
    <property type="entry name" value="DUF237"/>
</dbReference>
<evidence type="ECO:0000313" key="7">
    <source>
        <dbReference type="Proteomes" id="UP000289557"/>
    </source>
</evidence>
<dbReference type="EMBL" id="LR214945">
    <property type="protein sequence ID" value="VEU56951.1"/>
    <property type="molecule type" value="Genomic_DNA"/>
</dbReference>
<sequence>MKATKKIRFKTKAFLLAFCTTTVTLGAFLFPTLTQKGSSADINTLALHNKSLARAHNDSYLVNLANASTFSEEELAVIAKNKDWKHNFEQFEKDFVKQALSPKTLGLIDVYNLLSGFKQSVQNTVNLMNQLQAEINAANAVFPVSDSTKIPKVSQKLFGLLGDGFFPQLHPKGLKIADNIAALFDQYNLKSIALKNFDLNLERKNDIVIQGKVCYSFSIQMDFATIYEGDGSTIDLQFALNASTTNFANLTDLQDSFWQSGKDLNTQLFWKPSVHKLISNGTNDLTTLAQTALGDSLFDTKVNLTESVIEINNQTDVATKFREKVLNPFKQEREKAHAEHVEKLRKLEEERKLQEAEAKAKAEEVKKLEAEREAFNKSLTAASEFKQYWSKKNKDVTDKKQLAEALKISLEADRNRTFSFLIAGFRTAIDWYYNAKKENNDAKQKAFGSQGIQFPKDGLNGIYMSDWLRGELTSKSNINLKIKELKVQNKIESPTINWIDGVGIKQDKANPFNYRFEVDIKYTGGYQLYGFYAFAALFTKFPSSWSGEMNLKFIVDGSIPVYTVAKKDYPGSLFQFNDKDELLFTLYVKEQISFADPNFMNLLRGQNLHDLELVTGATKPPVVDLASYLHFVLLSA</sequence>
<dbReference type="Proteomes" id="UP000289557">
    <property type="component" value="Chromosome"/>
</dbReference>
<evidence type="ECO:0000313" key="6">
    <source>
        <dbReference type="EMBL" id="VEU56951.1"/>
    </source>
</evidence>
<evidence type="ECO:0000259" key="5">
    <source>
        <dbReference type="Pfam" id="PF03086"/>
    </source>
</evidence>
<evidence type="ECO:0000256" key="3">
    <source>
        <dbReference type="SAM" id="SignalP"/>
    </source>
</evidence>
<feature type="coiled-coil region" evidence="2">
    <location>
        <begin position="330"/>
        <end position="378"/>
    </location>
</feature>
<evidence type="ECO:0000256" key="2">
    <source>
        <dbReference type="SAM" id="Coils"/>
    </source>
</evidence>
<protein>
    <submittedName>
        <fullName evidence="6">MG032/MG096/MG288 family 2</fullName>
    </submittedName>
</protein>
<accession>A0AB38W6N5</accession>
<name>A0AB38W6N5_MYCPM</name>
<comment type="similarity">
    <text evidence="1">Belongs to the MG032/MG096/MG288 family.</text>
</comment>
<feature type="signal peptide" evidence="3">
    <location>
        <begin position="1"/>
        <end position="26"/>
    </location>
</feature>
<organism evidence="6 7">
    <name type="scientific">Mycoplasmoides pneumoniae</name>
    <name type="common">Mycoplasma pneumoniae</name>
    <dbReference type="NCBI Taxonomy" id="2104"/>
    <lineage>
        <taxon>Bacteria</taxon>
        <taxon>Bacillati</taxon>
        <taxon>Mycoplasmatota</taxon>
        <taxon>Mycoplasmoidales</taxon>
        <taxon>Mycoplasmoidaceae</taxon>
        <taxon>Mycoplasmoides</taxon>
    </lineage>
</organism>
<dbReference type="InterPro" id="IPR004319">
    <property type="entry name" value="DUF240"/>
</dbReference>
<dbReference type="Pfam" id="PF03086">
    <property type="entry name" value="DUF240"/>
    <property type="match status" value="1"/>
</dbReference>
<dbReference type="AlphaFoldDB" id="A0AB38W6N5"/>
<feature type="domain" description="DUF237" evidence="4">
    <location>
        <begin position="468"/>
        <end position="594"/>
    </location>
</feature>
<keyword evidence="2" id="KW-0175">Coiled coil</keyword>
<gene>
    <name evidence="6" type="ORF">NCTC10119_00207</name>
</gene>